<dbReference type="Gene3D" id="3.30.450.40">
    <property type="match status" value="2"/>
</dbReference>
<feature type="domain" description="GAF" evidence="4">
    <location>
        <begin position="226"/>
        <end position="371"/>
    </location>
</feature>
<dbReference type="EMBL" id="JAVLVT010000008">
    <property type="protein sequence ID" value="MDS1271871.1"/>
    <property type="molecule type" value="Genomic_DNA"/>
</dbReference>
<organism evidence="6 7">
    <name type="scientific">Lipingzhangella rawalii</name>
    <dbReference type="NCBI Taxonomy" id="2055835"/>
    <lineage>
        <taxon>Bacteria</taxon>
        <taxon>Bacillati</taxon>
        <taxon>Actinomycetota</taxon>
        <taxon>Actinomycetes</taxon>
        <taxon>Streptosporangiales</taxon>
        <taxon>Nocardiopsidaceae</taxon>
        <taxon>Lipingzhangella</taxon>
    </lineage>
</organism>
<name>A0ABU2H987_9ACTN</name>
<keyword evidence="7" id="KW-1185">Reference proteome</keyword>
<protein>
    <submittedName>
        <fullName evidence="6">GAF domain-containing protein</fullName>
    </submittedName>
</protein>
<dbReference type="InterPro" id="IPR029016">
    <property type="entry name" value="GAF-like_dom_sf"/>
</dbReference>
<dbReference type="Pfam" id="PF02518">
    <property type="entry name" value="HATPase_c"/>
    <property type="match status" value="1"/>
</dbReference>
<evidence type="ECO:0000256" key="1">
    <source>
        <dbReference type="ARBA" id="ARBA00022679"/>
    </source>
</evidence>
<accession>A0ABU2H987</accession>
<feature type="domain" description="GAF" evidence="4">
    <location>
        <begin position="58"/>
        <end position="205"/>
    </location>
</feature>
<proteinExistence type="predicted"/>
<dbReference type="InterPro" id="IPR050482">
    <property type="entry name" value="Sensor_HK_TwoCompSys"/>
</dbReference>
<sequence length="586" mass="64021">MGGEQGPNAATDRNIPLPQLHLDELLGELQARLNHVVATRDRMRRLLEAVVDIGSGLDLDTMLRRFVELATELVDARYGALGVIGEDGQLTRFVPVGLDEEQIAGIAHWPHGQGLLGLLIKEPQTLRLRNLSEHPESHGFPRGHPPMRTFLGMPLRVRGEVFGNLYLTEKRGGVEFDEDDEAIVLALATAAGVAIENAHLFEETRRRETWLDASDEVTRRLLSGSDSHQVLELITHRARRMADADIAALALPREPAELVVMVAEGSNAEQVRGRSCSIEGTLSGRAFRDGQPVGYSSLRDASDPAPLLRGLDLDPVVFIPLGVPGSARGLLILSRGPGREQFSSSTVHMLHAFAGHAAVAMELAEARADAERLVVLEDRDRIARDLHDVVIQRLFATATSLMGTVRRIEDHKSAARVQNAVDELDETIRQIRSTIFALQSSGDEQRPWLRNQILDVVQAGTEHLGFSPALNLDGPIDSSIPEDVGEQLLAVLTEALSNIAKHARASRVTVHVRAHDRVILEVRDDGCGIPAQVQRSGLRNLEQRAQNFGGTLRTVPGDTGGTVLYWQVPLPDDLFPEMSPPDGANT</sequence>
<evidence type="ECO:0000256" key="3">
    <source>
        <dbReference type="ARBA" id="ARBA00023012"/>
    </source>
</evidence>
<dbReference type="InterPro" id="IPR011712">
    <property type="entry name" value="Sig_transdc_His_kin_sub3_dim/P"/>
</dbReference>
<evidence type="ECO:0000313" key="6">
    <source>
        <dbReference type="EMBL" id="MDS1271871.1"/>
    </source>
</evidence>
<evidence type="ECO:0000259" key="5">
    <source>
        <dbReference type="SMART" id="SM00387"/>
    </source>
</evidence>
<dbReference type="Pfam" id="PF07730">
    <property type="entry name" value="HisKA_3"/>
    <property type="match status" value="1"/>
</dbReference>
<dbReference type="Proteomes" id="UP001250214">
    <property type="component" value="Unassembled WGS sequence"/>
</dbReference>
<dbReference type="CDD" id="cd16917">
    <property type="entry name" value="HATPase_UhpB-NarQ-NarX-like"/>
    <property type="match status" value="1"/>
</dbReference>
<evidence type="ECO:0000259" key="4">
    <source>
        <dbReference type="SMART" id="SM00065"/>
    </source>
</evidence>
<dbReference type="Gene3D" id="1.20.5.1930">
    <property type="match status" value="1"/>
</dbReference>
<feature type="domain" description="Histidine kinase/HSP90-like ATPase" evidence="5">
    <location>
        <begin position="483"/>
        <end position="572"/>
    </location>
</feature>
<keyword evidence="1" id="KW-0808">Transferase</keyword>
<evidence type="ECO:0000313" key="7">
    <source>
        <dbReference type="Proteomes" id="UP001250214"/>
    </source>
</evidence>
<dbReference type="SMART" id="SM00065">
    <property type="entry name" value="GAF"/>
    <property type="match status" value="2"/>
</dbReference>
<reference evidence="7" key="1">
    <citation type="submission" date="2023-07" db="EMBL/GenBank/DDBJ databases">
        <title>Novel species in the genus Lipingzhangella isolated from Sambhar Salt Lake.</title>
        <authorList>
            <person name="Jiya N."/>
            <person name="Kajale S."/>
            <person name="Sharma A."/>
        </authorList>
    </citation>
    <scope>NUCLEOTIDE SEQUENCE [LARGE SCALE GENOMIC DNA]</scope>
    <source>
        <strain evidence="7">LS1_29</strain>
    </source>
</reference>
<dbReference type="InterPro" id="IPR036890">
    <property type="entry name" value="HATPase_C_sf"/>
</dbReference>
<dbReference type="Pfam" id="PF13185">
    <property type="entry name" value="GAF_2"/>
    <property type="match status" value="2"/>
</dbReference>
<comment type="caution">
    <text evidence="6">The sequence shown here is derived from an EMBL/GenBank/DDBJ whole genome shotgun (WGS) entry which is preliminary data.</text>
</comment>
<gene>
    <name evidence="6" type="ORF">RIF23_16380</name>
</gene>
<evidence type="ECO:0000256" key="2">
    <source>
        <dbReference type="ARBA" id="ARBA00022777"/>
    </source>
</evidence>
<dbReference type="SUPFAM" id="SSF55874">
    <property type="entry name" value="ATPase domain of HSP90 chaperone/DNA topoisomerase II/histidine kinase"/>
    <property type="match status" value="1"/>
</dbReference>
<dbReference type="SMART" id="SM00387">
    <property type="entry name" value="HATPase_c"/>
    <property type="match status" value="1"/>
</dbReference>
<dbReference type="InterPro" id="IPR003018">
    <property type="entry name" value="GAF"/>
</dbReference>
<dbReference type="InterPro" id="IPR003594">
    <property type="entry name" value="HATPase_dom"/>
</dbReference>
<dbReference type="PANTHER" id="PTHR24421">
    <property type="entry name" value="NITRATE/NITRITE SENSOR PROTEIN NARX-RELATED"/>
    <property type="match status" value="1"/>
</dbReference>
<keyword evidence="2" id="KW-0418">Kinase</keyword>
<dbReference type="RefSeq" id="WP_310913427.1">
    <property type="nucleotide sequence ID" value="NZ_JAVLVT010000008.1"/>
</dbReference>
<keyword evidence="3" id="KW-0902">Two-component regulatory system</keyword>
<dbReference type="Gene3D" id="3.30.565.10">
    <property type="entry name" value="Histidine kinase-like ATPase, C-terminal domain"/>
    <property type="match status" value="1"/>
</dbReference>
<dbReference type="SUPFAM" id="SSF55781">
    <property type="entry name" value="GAF domain-like"/>
    <property type="match status" value="2"/>
</dbReference>
<dbReference type="PANTHER" id="PTHR24421:SF56">
    <property type="entry name" value="OXYGEN SENSOR HISTIDINE KINASE RESPONSE REGULATOR DOST"/>
    <property type="match status" value="1"/>
</dbReference>